<dbReference type="SUPFAM" id="SSF53335">
    <property type="entry name" value="S-adenosyl-L-methionine-dependent methyltransferases"/>
    <property type="match status" value="1"/>
</dbReference>
<protein>
    <submittedName>
        <fullName evidence="2">Methyltransferase domain-containing protein</fullName>
    </submittedName>
</protein>
<organism evidence="2 3">
    <name type="scientific">Aggregatimonas sangjinii</name>
    <dbReference type="NCBI Taxonomy" id="2583587"/>
    <lineage>
        <taxon>Bacteria</taxon>
        <taxon>Pseudomonadati</taxon>
        <taxon>Bacteroidota</taxon>
        <taxon>Flavobacteriia</taxon>
        <taxon>Flavobacteriales</taxon>
        <taxon>Flavobacteriaceae</taxon>
        <taxon>Aggregatimonas</taxon>
    </lineage>
</organism>
<dbReference type="Gene3D" id="3.40.50.150">
    <property type="entry name" value="Vaccinia Virus protein VP39"/>
    <property type="match status" value="1"/>
</dbReference>
<dbReference type="InterPro" id="IPR029063">
    <property type="entry name" value="SAM-dependent_MTases_sf"/>
</dbReference>
<dbReference type="KEGG" id="asag:FGM00_13100"/>
<evidence type="ECO:0000259" key="1">
    <source>
        <dbReference type="Pfam" id="PF08241"/>
    </source>
</evidence>
<keyword evidence="2" id="KW-0808">Transferase</keyword>
<dbReference type="InterPro" id="IPR013216">
    <property type="entry name" value="Methyltransf_11"/>
</dbReference>
<evidence type="ECO:0000313" key="3">
    <source>
        <dbReference type="Proteomes" id="UP000310017"/>
    </source>
</evidence>
<dbReference type="CDD" id="cd02440">
    <property type="entry name" value="AdoMet_MTases"/>
    <property type="match status" value="1"/>
</dbReference>
<dbReference type="Pfam" id="PF08241">
    <property type="entry name" value="Methyltransf_11"/>
    <property type="match status" value="1"/>
</dbReference>
<dbReference type="Proteomes" id="UP000310017">
    <property type="component" value="Chromosome"/>
</dbReference>
<feature type="domain" description="Methyltransferase type 11" evidence="1">
    <location>
        <begin position="62"/>
        <end position="153"/>
    </location>
</feature>
<proteinExistence type="predicted"/>
<keyword evidence="3" id="KW-1185">Reference proteome</keyword>
<dbReference type="AlphaFoldDB" id="A0A5B7SV24"/>
<dbReference type="OrthoDB" id="1143568at2"/>
<accession>A0A5B7SV24</accession>
<dbReference type="GO" id="GO:0032259">
    <property type="term" value="P:methylation"/>
    <property type="evidence" value="ECO:0007669"/>
    <property type="project" value="UniProtKB-KW"/>
</dbReference>
<dbReference type="RefSeq" id="WP_138853346.1">
    <property type="nucleotide sequence ID" value="NZ_CP040710.1"/>
</dbReference>
<gene>
    <name evidence="2" type="ORF">FGM00_13100</name>
</gene>
<reference evidence="2 3" key="1">
    <citation type="submission" date="2019-05" db="EMBL/GenBank/DDBJ databases">
        <title>Genome sequencing of F202Z8.</title>
        <authorList>
            <person name="Kwon Y.M."/>
        </authorList>
    </citation>
    <scope>NUCLEOTIDE SEQUENCE [LARGE SCALE GENOMIC DNA]</scope>
    <source>
        <strain evidence="2 3">F202Z8</strain>
    </source>
</reference>
<dbReference type="EMBL" id="CP040710">
    <property type="protein sequence ID" value="QCX01003.1"/>
    <property type="molecule type" value="Genomic_DNA"/>
</dbReference>
<keyword evidence="2" id="KW-0489">Methyltransferase</keyword>
<dbReference type="GO" id="GO:0008757">
    <property type="term" value="F:S-adenosylmethionine-dependent methyltransferase activity"/>
    <property type="evidence" value="ECO:0007669"/>
    <property type="project" value="InterPro"/>
</dbReference>
<evidence type="ECO:0000313" key="2">
    <source>
        <dbReference type="EMBL" id="QCX01003.1"/>
    </source>
</evidence>
<sequence>MASDVWGKALLDYQHGKYTEDIKTFSSLDEDDVIPLPYLFRVFDEMPVLEQKALKLCRGNVLDIGAGSGSHSLYLQEKGLEVTALDASKGAIATCRLRGVENIRHTTIEAFEGEKFDTLLLLMNGIGLAGSITHLGDFLSGLTKLLQPSGQILVDSSDIIYMFEDEENSGKGYNASLDTFENYYGEVEFTMSYKGEQSAPFSWLYADFDTLSRIAQGQNLACELICEGEHYDYLARLEVLQH</sequence>
<name>A0A5B7SV24_9FLAO</name>